<organism evidence="1 2">
    <name type="scientific">Caerostris extrusa</name>
    <name type="common">Bark spider</name>
    <name type="synonym">Caerostris bankana</name>
    <dbReference type="NCBI Taxonomy" id="172846"/>
    <lineage>
        <taxon>Eukaryota</taxon>
        <taxon>Metazoa</taxon>
        <taxon>Ecdysozoa</taxon>
        <taxon>Arthropoda</taxon>
        <taxon>Chelicerata</taxon>
        <taxon>Arachnida</taxon>
        <taxon>Araneae</taxon>
        <taxon>Araneomorphae</taxon>
        <taxon>Entelegynae</taxon>
        <taxon>Araneoidea</taxon>
        <taxon>Araneidae</taxon>
        <taxon>Caerostris</taxon>
    </lineage>
</organism>
<protein>
    <submittedName>
        <fullName evidence="1">Uncharacterized protein</fullName>
    </submittedName>
</protein>
<name>A0AAV4RBE1_CAEEX</name>
<accession>A0AAV4RBE1</accession>
<comment type="caution">
    <text evidence="1">The sequence shown here is derived from an EMBL/GenBank/DDBJ whole genome shotgun (WGS) entry which is preliminary data.</text>
</comment>
<dbReference type="Proteomes" id="UP001054945">
    <property type="component" value="Unassembled WGS sequence"/>
</dbReference>
<gene>
    <name evidence="1" type="ORF">CEXT_15771</name>
</gene>
<reference evidence="1 2" key="1">
    <citation type="submission" date="2021-06" db="EMBL/GenBank/DDBJ databases">
        <title>Caerostris extrusa draft genome.</title>
        <authorList>
            <person name="Kono N."/>
            <person name="Arakawa K."/>
        </authorList>
    </citation>
    <scope>NUCLEOTIDE SEQUENCE [LARGE SCALE GENOMIC DNA]</scope>
</reference>
<dbReference type="AlphaFoldDB" id="A0AAV4RBE1"/>
<proteinExistence type="predicted"/>
<sequence>MKRIKLEALIIVRTLSSNEKGSSILSLNAMKTNTNKVFKKSGALLRVRPRSTLSRRQLGLRSCVNGKPDERRSFTHAGRVHFYGWVSTLLDADLKVLLQM</sequence>
<evidence type="ECO:0000313" key="1">
    <source>
        <dbReference type="EMBL" id="GIY19288.1"/>
    </source>
</evidence>
<dbReference type="EMBL" id="BPLR01007737">
    <property type="protein sequence ID" value="GIY19288.1"/>
    <property type="molecule type" value="Genomic_DNA"/>
</dbReference>
<keyword evidence="2" id="KW-1185">Reference proteome</keyword>
<evidence type="ECO:0000313" key="2">
    <source>
        <dbReference type="Proteomes" id="UP001054945"/>
    </source>
</evidence>